<dbReference type="Pfam" id="PF06808">
    <property type="entry name" value="DctM"/>
    <property type="match status" value="1"/>
</dbReference>
<feature type="transmembrane region" description="Helical" evidence="1">
    <location>
        <begin position="118"/>
        <end position="137"/>
    </location>
</feature>
<proteinExistence type="predicted"/>
<accession>A0A7T7CD88</accession>
<sequence>MSQKLDQMVQEAEEQEIEVPGKKHRDLIGISAKVVSIIAIAMSLFHIYTALFGVFESIAQRSAHLAFALLLAFAIYRPLKRQEQHRIPWYDLAAMILIVIVYQHFVFNAVDIASRINYVVPLSTMELSFAIIAGLLLIEATRRVVGMAFTIIVIVFLLYGFFGDVLPGALGHSGFELTWIMDHLYYTTMGIFSEPLGVSSTFIILFILFGKFLEVSGAGQFFINLAVSVMGKYRGGPAKTAIAGSAVMGSISGSAVANTVTTGAFTIPLMKNTGVSPRYAGAVEAVSSSGGQIMPPIMGAGAFIIASYLGIPYIEVAIAAIVPALLYYICLYFQVDFRAKKDGHSGLEPSLIPPLGKVLKEGFHFAIPLLVIIGMLVAGYSPMRAGLFAIGSVIVVAAIKAATRLSVKTVFKALDSGARAALETALACASAGFIIGVIGLTDIGLQFSSMIIELAGGNLFITLIFTMIASIILGLGLPTVAAYIIQVPLTIPALIELGVEPISAHLFVFYFAILSAITPPVALAAFAASGLANSNPLQTGLTALRLGVAGFVVPFMFVYGPSLLLVGTPLEIAINVATAVIGVFALAAAAEGWWIRQTFWYERILLFITAILLVIPNFYVSLGGIALLVVAYLLQKMINKSGNHPLHEQA</sequence>
<evidence type="ECO:0000313" key="4">
    <source>
        <dbReference type="Proteomes" id="UP000595823"/>
    </source>
</evidence>
<organism evidence="3 4">
    <name type="scientific">Salicibibacter cibarius</name>
    <dbReference type="NCBI Taxonomy" id="2743000"/>
    <lineage>
        <taxon>Bacteria</taxon>
        <taxon>Bacillati</taxon>
        <taxon>Bacillota</taxon>
        <taxon>Bacilli</taxon>
        <taxon>Bacillales</taxon>
        <taxon>Bacillaceae</taxon>
        <taxon>Salicibibacter</taxon>
    </lineage>
</organism>
<dbReference type="EMBL" id="CP054705">
    <property type="protein sequence ID" value="QQK77759.1"/>
    <property type="molecule type" value="Genomic_DNA"/>
</dbReference>
<dbReference type="InterPro" id="IPR011853">
    <property type="entry name" value="TRAP_DctM-Dct_fused"/>
</dbReference>
<keyword evidence="1" id="KW-1133">Transmembrane helix</keyword>
<feature type="transmembrane region" description="Helical" evidence="1">
    <location>
        <begin position="362"/>
        <end position="380"/>
    </location>
</feature>
<dbReference type="KEGG" id="scia:HUG15_20690"/>
<evidence type="ECO:0000313" key="3">
    <source>
        <dbReference type="EMBL" id="QQK77759.1"/>
    </source>
</evidence>
<feature type="domain" description="TRAP C4-dicarboxylate transport system permease DctM subunit" evidence="2">
    <location>
        <begin position="133"/>
        <end position="567"/>
    </location>
</feature>
<feature type="transmembrane region" description="Helical" evidence="1">
    <location>
        <begin position="459"/>
        <end position="485"/>
    </location>
</feature>
<feature type="transmembrane region" description="Helical" evidence="1">
    <location>
        <begin position="183"/>
        <end position="209"/>
    </location>
</feature>
<feature type="transmembrane region" description="Helical" evidence="1">
    <location>
        <begin position="424"/>
        <end position="447"/>
    </location>
</feature>
<dbReference type="InterPro" id="IPR021814">
    <property type="entry name" value="DUF3394"/>
</dbReference>
<dbReference type="NCBIfam" id="TIGR02123">
    <property type="entry name" value="TRAP_fused"/>
    <property type="match status" value="1"/>
</dbReference>
<reference evidence="3 4" key="1">
    <citation type="submission" date="2020-06" db="EMBL/GenBank/DDBJ databases">
        <title>Genomic analysis of Salicibibacter sp. NKC5-3.</title>
        <authorList>
            <person name="Oh Y.J."/>
        </authorList>
    </citation>
    <scope>NUCLEOTIDE SEQUENCE [LARGE SCALE GENOMIC DNA]</scope>
    <source>
        <strain evidence="3 4">NKC5-3</strain>
    </source>
</reference>
<feature type="transmembrane region" description="Helical" evidence="1">
    <location>
        <begin position="607"/>
        <end position="634"/>
    </location>
</feature>
<feature type="transmembrane region" description="Helical" evidence="1">
    <location>
        <begin position="293"/>
        <end position="311"/>
    </location>
</feature>
<dbReference type="RefSeq" id="WP_200125408.1">
    <property type="nucleotide sequence ID" value="NZ_CP054705.1"/>
</dbReference>
<keyword evidence="4" id="KW-1185">Reference proteome</keyword>
<feature type="transmembrane region" description="Helical" evidence="1">
    <location>
        <begin position="144"/>
        <end position="163"/>
    </location>
</feature>
<dbReference type="PANTHER" id="PTHR43849">
    <property type="entry name" value="BLL3936 PROTEIN"/>
    <property type="match status" value="1"/>
</dbReference>
<feature type="transmembrane region" description="Helical" evidence="1">
    <location>
        <begin position="386"/>
        <end position="403"/>
    </location>
</feature>
<evidence type="ECO:0000256" key="1">
    <source>
        <dbReference type="SAM" id="Phobius"/>
    </source>
</evidence>
<keyword evidence="1" id="KW-0812">Transmembrane</keyword>
<gene>
    <name evidence="3" type="ORF">HUG15_20690</name>
</gene>
<dbReference type="AlphaFoldDB" id="A0A7T7CD88"/>
<feature type="transmembrane region" description="Helical" evidence="1">
    <location>
        <begin position="506"/>
        <end position="531"/>
    </location>
</feature>
<feature type="transmembrane region" description="Helical" evidence="1">
    <location>
        <begin position="30"/>
        <end position="52"/>
    </location>
</feature>
<feature type="transmembrane region" description="Helical" evidence="1">
    <location>
        <begin position="88"/>
        <end position="106"/>
    </location>
</feature>
<evidence type="ECO:0000259" key="2">
    <source>
        <dbReference type="Pfam" id="PF06808"/>
    </source>
</evidence>
<protein>
    <submittedName>
        <fullName evidence="3">TRAP transporter permease</fullName>
    </submittedName>
</protein>
<keyword evidence="1" id="KW-0472">Membrane</keyword>
<feature type="transmembrane region" description="Helical" evidence="1">
    <location>
        <begin position="58"/>
        <end position="76"/>
    </location>
</feature>
<dbReference type="Pfam" id="PF11874">
    <property type="entry name" value="DUF3394"/>
    <property type="match status" value="1"/>
</dbReference>
<dbReference type="PANTHER" id="PTHR43849:SF2">
    <property type="entry name" value="BLL3936 PROTEIN"/>
    <property type="match status" value="1"/>
</dbReference>
<dbReference type="Proteomes" id="UP000595823">
    <property type="component" value="Chromosome"/>
</dbReference>
<feature type="transmembrane region" description="Helical" evidence="1">
    <location>
        <begin position="543"/>
        <end position="565"/>
    </location>
</feature>
<dbReference type="InterPro" id="IPR010656">
    <property type="entry name" value="DctM"/>
</dbReference>
<feature type="transmembrane region" description="Helical" evidence="1">
    <location>
        <begin position="317"/>
        <end position="335"/>
    </location>
</feature>
<feature type="transmembrane region" description="Helical" evidence="1">
    <location>
        <begin position="572"/>
        <end position="595"/>
    </location>
</feature>
<name>A0A7T7CD88_9BACI</name>